<dbReference type="CDD" id="cd16444">
    <property type="entry name" value="LipB"/>
    <property type="match status" value="1"/>
</dbReference>
<feature type="site" description="Lowers pKa of active site Cys" evidence="5 9">
    <location>
        <position position="137"/>
    </location>
</feature>
<evidence type="ECO:0000256" key="6">
    <source>
        <dbReference type="PIRNR" id="PIRNR016262"/>
    </source>
</evidence>
<evidence type="ECO:0000256" key="2">
    <source>
        <dbReference type="ARBA" id="ARBA00022679"/>
    </source>
</evidence>
<dbReference type="PANTHER" id="PTHR10993:SF7">
    <property type="entry name" value="LIPOYLTRANSFERASE 2, MITOCHONDRIAL-RELATED"/>
    <property type="match status" value="1"/>
</dbReference>
<organism evidence="11">
    <name type="scientific">candidate division WOR-3 bacterium</name>
    <dbReference type="NCBI Taxonomy" id="2052148"/>
    <lineage>
        <taxon>Bacteria</taxon>
        <taxon>Bacteria division WOR-3</taxon>
    </lineage>
</organism>
<feature type="binding site" evidence="5 8">
    <location>
        <begin position="140"/>
        <end position="142"/>
    </location>
    <ligand>
        <name>substrate</name>
    </ligand>
</feature>
<comment type="similarity">
    <text evidence="5 6">Belongs to the LipB family.</text>
</comment>
<evidence type="ECO:0000256" key="7">
    <source>
        <dbReference type="PIRSR" id="PIRSR016262-1"/>
    </source>
</evidence>
<dbReference type="Pfam" id="PF21948">
    <property type="entry name" value="LplA-B_cat"/>
    <property type="match status" value="1"/>
</dbReference>
<dbReference type="PIRSF" id="PIRSF016262">
    <property type="entry name" value="LPLase"/>
    <property type="match status" value="1"/>
</dbReference>
<feature type="binding site" evidence="5 8">
    <location>
        <begin position="73"/>
        <end position="80"/>
    </location>
    <ligand>
        <name>substrate</name>
    </ligand>
</feature>
<dbReference type="EMBL" id="DRDR01000141">
    <property type="protein sequence ID" value="HDL60463.1"/>
    <property type="molecule type" value="Genomic_DNA"/>
</dbReference>
<dbReference type="GO" id="GO:0033819">
    <property type="term" value="F:lipoyl(octanoyl) transferase activity"/>
    <property type="evidence" value="ECO:0007669"/>
    <property type="project" value="UniProtKB-EC"/>
</dbReference>
<sequence length="213" mass="24275">MNVIDLGRKGYAEVWDFQRKLVTKRILDEIADTLILVEHNHVITLGRNRDWKNLLLPKEILRQKGIEVYKVERGGDITYHGPGQLVGYPIFKLKGALAGVRKFIENMEDALILALRGFGIEAHKNDKLVGVWVEDKKVAAIGVAFRKWVSYHGFALNVNTDLTFFDYIVPCGLEDKGVTSIKEILGFEIPMEDVKKLVIQAFETTFFQIPHTH</sequence>
<dbReference type="NCBIfam" id="NF010925">
    <property type="entry name" value="PRK14345.1"/>
    <property type="match status" value="1"/>
</dbReference>
<keyword evidence="2 5" id="KW-0808">Transferase</keyword>
<dbReference type="SUPFAM" id="SSF55681">
    <property type="entry name" value="Class II aaRS and biotin synthetases"/>
    <property type="match status" value="1"/>
</dbReference>
<comment type="miscellaneous">
    <text evidence="5">In the reaction, the free carboxyl group of octanoic acid is attached via an amide linkage to the epsilon-amino group of a specific lysine residue of lipoyl domains of lipoate-dependent enzymes.</text>
</comment>
<comment type="pathway">
    <text evidence="1 5 6">Protein modification; protein lipoylation via endogenous pathway; protein N(6)-(lipoyl)lysine from octanoyl-[acyl-carrier-protein]: step 1/2.</text>
</comment>
<comment type="caution">
    <text evidence="11">The sequence shown here is derived from an EMBL/GenBank/DDBJ whole genome shotgun (WGS) entry which is preliminary data.</text>
</comment>
<dbReference type="HAMAP" id="MF_00013">
    <property type="entry name" value="LipB"/>
    <property type="match status" value="1"/>
</dbReference>
<feature type="active site" description="Acyl-thioester intermediate" evidence="5 7">
    <location>
        <position position="171"/>
    </location>
</feature>
<dbReference type="NCBIfam" id="TIGR00214">
    <property type="entry name" value="lipB"/>
    <property type="match status" value="1"/>
</dbReference>
<comment type="subcellular location">
    <subcellularLocation>
        <location evidence="5">Cytoplasm</location>
    </subcellularLocation>
</comment>
<dbReference type="PANTHER" id="PTHR10993">
    <property type="entry name" value="OCTANOYLTRANSFERASE"/>
    <property type="match status" value="1"/>
</dbReference>
<evidence type="ECO:0000313" key="11">
    <source>
        <dbReference type="EMBL" id="HDL60463.1"/>
    </source>
</evidence>
<dbReference type="InterPro" id="IPR045864">
    <property type="entry name" value="aa-tRNA-synth_II/BPL/LPL"/>
</dbReference>
<dbReference type="GO" id="GO:0005737">
    <property type="term" value="C:cytoplasm"/>
    <property type="evidence" value="ECO:0007669"/>
    <property type="project" value="UniProtKB-SubCell"/>
</dbReference>
<evidence type="ECO:0000256" key="1">
    <source>
        <dbReference type="ARBA" id="ARBA00004821"/>
    </source>
</evidence>
<proteinExistence type="inferred from homology"/>
<evidence type="ECO:0000256" key="4">
    <source>
        <dbReference type="ARBA" id="ARBA00024732"/>
    </source>
</evidence>
<dbReference type="InterPro" id="IPR020605">
    <property type="entry name" value="Octanoyltransferase_CS"/>
</dbReference>
<reference evidence="11" key="1">
    <citation type="journal article" date="2020" name="mSystems">
        <title>Genome- and Community-Level Interaction Insights into Carbon Utilization and Element Cycling Functions of Hydrothermarchaeota in Hydrothermal Sediment.</title>
        <authorList>
            <person name="Zhou Z."/>
            <person name="Liu Y."/>
            <person name="Xu W."/>
            <person name="Pan J."/>
            <person name="Luo Z.H."/>
            <person name="Li M."/>
        </authorList>
    </citation>
    <scope>NUCLEOTIDE SEQUENCE [LARGE SCALE GENOMIC DNA]</scope>
    <source>
        <strain evidence="11">HyVt-28</strain>
    </source>
</reference>
<evidence type="ECO:0000256" key="9">
    <source>
        <dbReference type="PIRSR" id="PIRSR016262-3"/>
    </source>
</evidence>
<dbReference type="UniPathway" id="UPA00538">
    <property type="reaction ID" value="UER00592"/>
</dbReference>
<dbReference type="GO" id="GO:0009249">
    <property type="term" value="P:protein lipoylation"/>
    <property type="evidence" value="ECO:0007669"/>
    <property type="project" value="InterPro"/>
</dbReference>
<keyword evidence="3 5" id="KW-0012">Acyltransferase</keyword>
<dbReference type="InterPro" id="IPR000544">
    <property type="entry name" value="Octanoyltransferase"/>
</dbReference>
<feature type="binding site" evidence="5 8">
    <location>
        <begin position="153"/>
        <end position="155"/>
    </location>
    <ligand>
        <name>substrate</name>
    </ligand>
</feature>
<keyword evidence="5" id="KW-0963">Cytoplasm</keyword>
<comment type="function">
    <text evidence="4 5 6">Catalyzes the transfer of endogenously produced octanoic acid from octanoyl-acyl-carrier-protein onto the lipoyl domains of lipoate-dependent enzymes. Lipoyl-ACP can also act as a substrate although octanoyl-ACP is likely to be the physiological substrate.</text>
</comment>
<comment type="catalytic activity">
    <reaction evidence="5 6">
        <text>octanoyl-[ACP] + L-lysyl-[protein] = N(6)-octanoyl-L-lysyl-[protein] + holo-[ACP] + H(+)</text>
        <dbReference type="Rhea" id="RHEA:17665"/>
        <dbReference type="Rhea" id="RHEA-COMP:9636"/>
        <dbReference type="Rhea" id="RHEA-COMP:9685"/>
        <dbReference type="Rhea" id="RHEA-COMP:9752"/>
        <dbReference type="Rhea" id="RHEA-COMP:9928"/>
        <dbReference type="ChEBI" id="CHEBI:15378"/>
        <dbReference type="ChEBI" id="CHEBI:29969"/>
        <dbReference type="ChEBI" id="CHEBI:64479"/>
        <dbReference type="ChEBI" id="CHEBI:78463"/>
        <dbReference type="ChEBI" id="CHEBI:78809"/>
        <dbReference type="EC" id="2.3.1.181"/>
    </reaction>
</comment>
<dbReference type="Gene3D" id="3.30.930.10">
    <property type="entry name" value="Bira Bifunctional Protein, Domain 2"/>
    <property type="match status" value="1"/>
</dbReference>
<name>A0A7V0LUD8_UNCW3</name>
<protein>
    <recommendedName>
        <fullName evidence="5 6">Octanoyltransferase</fullName>
        <ecNumber evidence="5 6">2.3.1.181</ecNumber>
    </recommendedName>
    <alternativeName>
        <fullName evidence="5">Lipoate-protein ligase B</fullName>
    </alternativeName>
    <alternativeName>
        <fullName evidence="5">Lipoyl/octanoyl transferase</fullName>
    </alternativeName>
    <alternativeName>
        <fullName evidence="5">Octanoyl-[acyl-carrier-protein]-protein N-octanoyltransferase</fullName>
    </alternativeName>
</protein>
<dbReference type="EC" id="2.3.1.181" evidence="5 6"/>
<evidence type="ECO:0000259" key="10">
    <source>
        <dbReference type="PROSITE" id="PS51733"/>
    </source>
</evidence>
<dbReference type="Proteomes" id="UP000886381">
    <property type="component" value="Unassembled WGS sequence"/>
</dbReference>
<feature type="domain" description="BPL/LPL catalytic" evidence="10">
    <location>
        <begin position="28"/>
        <end position="210"/>
    </location>
</feature>
<evidence type="ECO:0000256" key="5">
    <source>
        <dbReference type="HAMAP-Rule" id="MF_00013"/>
    </source>
</evidence>
<evidence type="ECO:0000256" key="3">
    <source>
        <dbReference type="ARBA" id="ARBA00023315"/>
    </source>
</evidence>
<gene>
    <name evidence="5 11" type="primary">lipB</name>
    <name evidence="11" type="ORF">ENH14_03300</name>
</gene>
<evidence type="ECO:0000256" key="8">
    <source>
        <dbReference type="PIRSR" id="PIRSR016262-2"/>
    </source>
</evidence>
<accession>A0A7V0LUD8</accession>
<dbReference type="AlphaFoldDB" id="A0A7V0LUD8"/>
<dbReference type="PROSITE" id="PS51733">
    <property type="entry name" value="BPL_LPL_CATALYTIC"/>
    <property type="match status" value="1"/>
</dbReference>
<dbReference type="InterPro" id="IPR004143">
    <property type="entry name" value="BPL_LPL_catalytic"/>
</dbReference>
<dbReference type="PROSITE" id="PS01313">
    <property type="entry name" value="LIPB"/>
    <property type="match status" value="1"/>
</dbReference>